<dbReference type="InterPro" id="IPR027806">
    <property type="entry name" value="HARBI1_dom"/>
</dbReference>
<dbReference type="SUPFAM" id="SSF52980">
    <property type="entry name" value="Restriction endonuclease-like"/>
    <property type="match status" value="1"/>
</dbReference>
<dbReference type="InterPro" id="IPR045249">
    <property type="entry name" value="HARBI1-like"/>
</dbReference>
<gene>
    <name evidence="10" type="ORF">EGW08_018732</name>
</gene>
<name>A0A3S1B101_ELYCH</name>
<keyword evidence="4" id="KW-0540">Nuclease</keyword>
<organism evidence="10 11">
    <name type="scientific">Elysia chlorotica</name>
    <name type="common">Eastern emerald elysia</name>
    <name type="synonym">Sea slug</name>
    <dbReference type="NCBI Taxonomy" id="188477"/>
    <lineage>
        <taxon>Eukaryota</taxon>
        <taxon>Metazoa</taxon>
        <taxon>Spiralia</taxon>
        <taxon>Lophotrochozoa</taxon>
        <taxon>Mollusca</taxon>
        <taxon>Gastropoda</taxon>
        <taxon>Heterobranchia</taxon>
        <taxon>Euthyneura</taxon>
        <taxon>Panpulmonata</taxon>
        <taxon>Sacoglossa</taxon>
        <taxon>Placobranchoidea</taxon>
        <taxon>Plakobranchidae</taxon>
        <taxon>Elysia</taxon>
    </lineage>
</organism>
<keyword evidence="11" id="KW-1185">Reference proteome</keyword>
<dbReference type="GO" id="GO:0005634">
    <property type="term" value="C:nucleus"/>
    <property type="evidence" value="ECO:0007669"/>
    <property type="project" value="UniProtKB-SubCell"/>
</dbReference>
<reference evidence="10 11" key="1">
    <citation type="submission" date="2019-01" db="EMBL/GenBank/DDBJ databases">
        <title>A draft genome assembly of the solar-powered sea slug Elysia chlorotica.</title>
        <authorList>
            <person name="Cai H."/>
            <person name="Li Q."/>
            <person name="Fang X."/>
            <person name="Li J."/>
            <person name="Curtis N.E."/>
            <person name="Altenburger A."/>
            <person name="Shibata T."/>
            <person name="Feng M."/>
            <person name="Maeda T."/>
            <person name="Schwartz J.A."/>
            <person name="Shigenobu S."/>
            <person name="Lundholm N."/>
            <person name="Nishiyama T."/>
            <person name="Yang H."/>
            <person name="Hasebe M."/>
            <person name="Li S."/>
            <person name="Pierce S.K."/>
            <person name="Wang J."/>
        </authorList>
    </citation>
    <scope>NUCLEOTIDE SEQUENCE [LARGE SCALE GENOMIC DNA]</scope>
    <source>
        <strain evidence="10">EC2010</strain>
        <tissue evidence="10">Whole organism of an adult</tissue>
    </source>
</reference>
<comment type="cofactor">
    <cofactor evidence="1">
        <name>a divalent metal cation</name>
        <dbReference type="ChEBI" id="CHEBI:60240"/>
    </cofactor>
</comment>
<sequence length="568" mass="64425">MEDDSVHATIERRLKNMDIFSPLNYVNLINASRINPRPYQVRYFTFDFFKDFDKFEEGGIKSIKPSKNANVTNICALRYSQDGSLAFKLSFTEEWQAMPMGRRDKLPKSEPPKLYSSKRKIKKSKFDHLQQLKAVLSAEVCNMPGSVHDARILWESALLEAFERPHKPIDGIILGDSGYMIREWLLTPLPHVQTAPQEQYNYAHSATRTTIERCIGVLKRRFHSLHTELRLAPPRVCKIVSVCMMLHNFAIRHGNVYDSADDIPPQPPGVADNPTGARTAAGKAVRDRIVREYFSRRELFSAPTEKLQTWHQPRAVKVSPKKFNTASNSVTAEPDVQSAKVNLMALSGLHQTMPIFSVVSGTGSGLLADEIFYDKTIALPLDSISSSISPILPDYLDSDTVFTYHQHVRKPLLELQMLEKETMSQSTPKWHQEREKRITASRVHEVLKTTDPHKLCEQIFTKKDLSHIAPIQLGKRLEPMVKNTLRRDFGDYIFRNTGLVVHPDYPFLGASPDGLLFKEDDSMIVEGVGLCPSMLKMVVHLRSGALKEHEKYVTLSLDGMTIMEGLTI</sequence>
<dbReference type="InterPro" id="IPR011604">
    <property type="entry name" value="PDDEXK-like_dom_sf"/>
</dbReference>
<dbReference type="STRING" id="188477.A0A3S1B101"/>
<evidence type="ECO:0000256" key="2">
    <source>
        <dbReference type="ARBA" id="ARBA00004123"/>
    </source>
</evidence>
<keyword evidence="7" id="KW-0539">Nucleus</keyword>
<dbReference type="GO" id="GO:0004518">
    <property type="term" value="F:nuclease activity"/>
    <property type="evidence" value="ECO:0007669"/>
    <property type="project" value="UniProtKB-KW"/>
</dbReference>
<dbReference type="GO" id="GO:0016787">
    <property type="term" value="F:hydrolase activity"/>
    <property type="evidence" value="ECO:0007669"/>
    <property type="project" value="UniProtKB-KW"/>
</dbReference>
<evidence type="ECO:0000313" key="10">
    <source>
        <dbReference type="EMBL" id="RUS73517.1"/>
    </source>
</evidence>
<evidence type="ECO:0000313" key="11">
    <source>
        <dbReference type="Proteomes" id="UP000271974"/>
    </source>
</evidence>
<evidence type="ECO:0000256" key="7">
    <source>
        <dbReference type="ARBA" id="ARBA00023242"/>
    </source>
</evidence>
<evidence type="ECO:0000256" key="3">
    <source>
        <dbReference type="ARBA" id="ARBA00006958"/>
    </source>
</evidence>
<feature type="domain" description="YqaJ viral recombinase" evidence="8">
    <location>
        <begin position="429"/>
        <end position="526"/>
    </location>
</feature>
<accession>A0A3S1B101</accession>
<dbReference type="Pfam" id="PF13359">
    <property type="entry name" value="DDE_Tnp_4"/>
    <property type="match status" value="1"/>
</dbReference>
<dbReference type="OrthoDB" id="6143747at2759"/>
<evidence type="ECO:0000256" key="6">
    <source>
        <dbReference type="ARBA" id="ARBA00022801"/>
    </source>
</evidence>
<evidence type="ECO:0000259" key="9">
    <source>
        <dbReference type="Pfam" id="PF13359"/>
    </source>
</evidence>
<evidence type="ECO:0000259" key="8">
    <source>
        <dbReference type="Pfam" id="PF09588"/>
    </source>
</evidence>
<feature type="domain" description="DDE Tnp4" evidence="9">
    <location>
        <begin position="114"/>
        <end position="248"/>
    </location>
</feature>
<comment type="subcellular location">
    <subcellularLocation>
        <location evidence="2">Nucleus</location>
    </subcellularLocation>
</comment>
<dbReference type="GO" id="GO:0006281">
    <property type="term" value="P:DNA repair"/>
    <property type="evidence" value="ECO:0007669"/>
    <property type="project" value="UniProtKB-ARBA"/>
</dbReference>
<dbReference type="PANTHER" id="PTHR22930">
    <property type="match status" value="1"/>
</dbReference>
<dbReference type="EMBL" id="RQTK01000928">
    <property type="protein sequence ID" value="RUS73517.1"/>
    <property type="molecule type" value="Genomic_DNA"/>
</dbReference>
<dbReference type="Proteomes" id="UP000271974">
    <property type="component" value="Unassembled WGS sequence"/>
</dbReference>
<dbReference type="Pfam" id="PF09588">
    <property type="entry name" value="YqaJ"/>
    <property type="match status" value="1"/>
</dbReference>
<dbReference type="GO" id="GO:0046872">
    <property type="term" value="F:metal ion binding"/>
    <property type="evidence" value="ECO:0007669"/>
    <property type="project" value="UniProtKB-KW"/>
</dbReference>
<proteinExistence type="inferred from homology"/>
<keyword evidence="5" id="KW-0479">Metal-binding</keyword>
<comment type="similarity">
    <text evidence="3">Belongs to the HARBI1 family.</text>
</comment>
<dbReference type="Gene3D" id="3.90.320.10">
    <property type="match status" value="1"/>
</dbReference>
<dbReference type="InterPro" id="IPR011335">
    <property type="entry name" value="Restrct_endonuc-II-like"/>
</dbReference>
<evidence type="ECO:0000256" key="1">
    <source>
        <dbReference type="ARBA" id="ARBA00001968"/>
    </source>
</evidence>
<evidence type="ECO:0008006" key="12">
    <source>
        <dbReference type="Google" id="ProtNLM"/>
    </source>
</evidence>
<dbReference type="AlphaFoldDB" id="A0A3S1B101"/>
<evidence type="ECO:0000256" key="4">
    <source>
        <dbReference type="ARBA" id="ARBA00022722"/>
    </source>
</evidence>
<evidence type="ECO:0000256" key="5">
    <source>
        <dbReference type="ARBA" id="ARBA00022723"/>
    </source>
</evidence>
<dbReference type="InterPro" id="IPR019080">
    <property type="entry name" value="YqaJ_viral_recombinase"/>
</dbReference>
<protein>
    <recommendedName>
        <fullName evidence="12">DDE Tnp4 domain-containing protein</fullName>
    </recommendedName>
</protein>
<keyword evidence="6" id="KW-0378">Hydrolase</keyword>
<dbReference type="PANTHER" id="PTHR22930:SF250">
    <property type="entry name" value="NUCLEASE HARBI1-LIKE PROTEIN"/>
    <property type="match status" value="1"/>
</dbReference>
<comment type="caution">
    <text evidence="10">The sequence shown here is derived from an EMBL/GenBank/DDBJ whole genome shotgun (WGS) entry which is preliminary data.</text>
</comment>